<dbReference type="RefSeq" id="YP_164386.1">
    <property type="nucleotide sequence ID" value="NC_006557.1"/>
</dbReference>
<dbReference type="EMBL" id="AY616446">
    <property type="protein sequence ID" value="AAU85055.1"/>
    <property type="molecule type" value="Genomic_DNA"/>
</dbReference>
<dbReference type="KEGG" id="vg:3197297"/>
<protein>
    <submittedName>
        <fullName evidence="1">8 protein</fullName>
    </submittedName>
</protein>
<name>Q5YAA2_9CAUD</name>
<keyword evidence="2" id="KW-1185">Reference proteome</keyword>
<dbReference type="Proteomes" id="UP000001585">
    <property type="component" value="Segment"/>
</dbReference>
<reference evidence="1 2" key="1">
    <citation type="journal article" date="2004" name="Extremophiles">
        <title>The Genome of BCJA1, a Bacteriophage Active Against the Alkaliphilic Bacterium, Bacillus clarkii.</title>
        <authorList>
            <person name="Kropinski A.M."/>
            <person name="Hayward M."/>
            <person name="Agnew D."/>
            <person name="Jarrell K.F."/>
        </authorList>
    </citation>
    <scope>NUCLEOTIDE SEQUENCE [LARGE SCALE GENOMIC DNA]</scope>
</reference>
<accession>Q5YAA2</accession>
<sequence length="70" mass="8377">MTFGEMAGYTKRFHEIMQLDDQQLRSERLGNLMSDMEVRYQIPIFNKADFNQKNPHVFYLYRAVSQARSL</sequence>
<evidence type="ECO:0000313" key="1">
    <source>
        <dbReference type="EMBL" id="AAU85055.1"/>
    </source>
</evidence>
<proteinExistence type="predicted"/>
<organism evidence="1 2">
    <name type="scientific">Bacillus phage BCASJ1c</name>
    <dbReference type="NCBI Taxonomy" id="294382"/>
    <lineage>
        <taxon>Viruses</taxon>
        <taxon>Duplodnaviria</taxon>
        <taxon>Heunggongvirae</taxon>
        <taxon>Uroviricota</taxon>
        <taxon>Caudoviricetes</taxon>
        <taxon>Jarrellvirus</taxon>
        <taxon>Jarrellvirus BCAJ1</taxon>
    </lineage>
</organism>
<evidence type="ECO:0000313" key="2">
    <source>
        <dbReference type="Proteomes" id="UP000001585"/>
    </source>
</evidence>
<gene>
    <name evidence="1" type="primary">8</name>
</gene>